<proteinExistence type="predicted"/>
<accession>A0ABY6QK12</accession>
<gene>
    <name evidence="2" type="ORF">OSC50_08275</name>
</gene>
<evidence type="ECO:0000313" key="3">
    <source>
        <dbReference type="Proteomes" id="UP001164116"/>
    </source>
</evidence>
<dbReference type="InterPro" id="IPR014960">
    <property type="entry name" value="DUF1828"/>
</dbReference>
<dbReference type="Proteomes" id="UP001164116">
    <property type="component" value="Chromosome"/>
</dbReference>
<name>A0ABY6QK12_9PSED</name>
<reference evidence="2" key="1">
    <citation type="submission" date="2022-11" db="EMBL/GenBank/DDBJ databases">
        <title>Taxonomic description of a new Pseudomonas species.</title>
        <authorList>
            <person name="Tambong J.T."/>
        </authorList>
    </citation>
    <scope>NUCLEOTIDE SEQUENCE</scope>
    <source>
        <strain evidence="2">S1Bt42</strain>
    </source>
</reference>
<dbReference type="EMBL" id="CP112866">
    <property type="protein sequence ID" value="UZW20317.1"/>
    <property type="molecule type" value="Genomic_DNA"/>
</dbReference>
<dbReference type="RefSeq" id="WP_266246113.1">
    <property type="nucleotide sequence ID" value="NZ_CP112866.1"/>
</dbReference>
<evidence type="ECO:0000313" key="2">
    <source>
        <dbReference type="EMBL" id="UZW20317.1"/>
    </source>
</evidence>
<keyword evidence="3" id="KW-1185">Reference proteome</keyword>
<evidence type="ECO:0000259" key="1">
    <source>
        <dbReference type="Pfam" id="PF08861"/>
    </source>
</evidence>
<feature type="domain" description="DUF1828" evidence="1">
    <location>
        <begin position="34"/>
        <end position="123"/>
    </location>
</feature>
<sequence>MNIDQQALEKQLCNTFCQDVRVSVGDSFARVNLPMTGRDGDGFTAYLKPISAGWRISDMGTTMMRLSYENDLSKLFTGARGKLFETILKEGGLAEDDGELYLEVSSDAIPRGLFTLGQGITRVEDIGLWTRSRIESTFYEDLASVIESILPPEQIERGYVVPGVPNGDSYPVDYHIHAPRRPLYLFGVNTKEKAMLTTIILQHLQAARKDFDSMVICSNIDDIPKLDRRRLINAANDVVANIQDTDAIRTKVEHRIRA</sequence>
<organism evidence="2 3">
    <name type="scientific">Pseudomonas quebecensis</name>
    <dbReference type="NCBI Taxonomy" id="2995174"/>
    <lineage>
        <taxon>Bacteria</taxon>
        <taxon>Pseudomonadati</taxon>
        <taxon>Pseudomonadota</taxon>
        <taxon>Gammaproteobacteria</taxon>
        <taxon>Pseudomonadales</taxon>
        <taxon>Pseudomonadaceae</taxon>
        <taxon>Pseudomonas</taxon>
    </lineage>
</organism>
<protein>
    <submittedName>
        <fullName evidence="2">DUF1828 domain-containing protein</fullName>
    </submittedName>
</protein>
<dbReference type="Pfam" id="PF08861">
    <property type="entry name" value="DUF1828"/>
    <property type="match status" value="1"/>
</dbReference>